<dbReference type="Proteomes" id="UP000218334">
    <property type="component" value="Unassembled WGS sequence"/>
</dbReference>
<reference evidence="2" key="1">
    <citation type="journal article" date="2017" name="Nat. Ecol. Evol.">
        <title>Genome expansion and lineage-specific genetic innovations in the forest pathogenic fungi Armillaria.</title>
        <authorList>
            <person name="Sipos G."/>
            <person name="Prasanna A.N."/>
            <person name="Walter M.C."/>
            <person name="O'Connor E."/>
            <person name="Balint B."/>
            <person name="Krizsan K."/>
            <person name="Kiss B."/>
            <person name="Hess J."/>
            <person name="Varga T."/>
            <person name="Slot J."/>
            <person name="Riley R."/>
            <person name="Boka B."/>
            <person name="Rigling D."/>
            <person name="Barry K."/>
            <person name="Lee J."/>
            <person name="Mihaltcheva S."/>
            <person name="LaButti K."/>
            <person name="Lipzen A."/>
            <person name="Waldron R."/>
            <person name="Moloney N.M."/>
            <person name="Sperisen C."/>
            <person name="Kredics L."/>
            <person name="Vagvoelgyi C."/>
            <person name="Patrignani A."/>
            <person name="Fitzpatrick D."/>
            <person name="Nagy I."/>
            <person name="Doyle S."/>
            <person name="Anderson J.B."/>
            <person name="Grigoriev I.V."/>
            <person name="Gueldener U."/>
            <person name="Muensterkoetter M."/>
            <person name="Nagy L.G."/>
        </authorList>
    </citation>
    <scope>NUCLEOTIDE SEQUENCE [LARGE SCALE GENOMIC DNA]</scope>
    <source>
        <strain evidence="2">28-4</strain>
    </source>
</reference>
<accession>A0A2H3CTZ1</accession>
<name>A0A2H3CTZ1_9AGAR</name>
<dbReference type="EMBL" id="KZ293415">
    <property type="protein sequence ID" value="PBK78776.1"/>
    <property type="molecule type" value="Genomic_DNA"/>
</dbReference>
<dbReference type="SUPFAM" id="SSF52540">
    <property type="entry name" value="P-loop containing nucleoside triphosphate hydrolases"/>
    <property type="match status" value="1"/>
</dbReference>
<gene>
    <name evidence="1" type="ORF">ARMSODRAFT_1078263</name>
</gene>
<keyword evidence="2" id="KW-1185">Reference proteome</keyword>
<evidence type="ECO:0000313" key="1">
    <source>
        <dbReference type="EMBL" id="PBK78776.1"/>
    </source>
</evidence>
<evidence type="ECO:0000313" key="2">
    <source>
        <dbReference type="Proteomes" id="UP000218334"/>
    </source>
</evidence>
<dbReference type="InterPro" id="IPR027417">
    <property type="entry name" value="P-loop_NTPase"/>
</dbReference>
<protein>
    <submittedName>
        <fullName evidence="1">Uncharacterized protein</fullName>
    </submittedName>
</protein>
<organism evidence="1 2">
    <name type="scientific">Armillaria solidipes</name>
    <dbReference type="NCBI Taxonomy" id="1076256"/>
    <lineage>
        <taxon>Eukaryota</taxon>
        <taxon>Fungi</taxon>
        <taxon>Dikarya</taxon>
        <taxon>Basidiomycota</taxon>
        <taxon>Agaricomycotina</taxon>
        <taxon>Agaricomycetes</taxon>
        <taxon>Agaricomycetidae</taxon>
        <taxon>Agaricales</taxon>
        <taxon>Marasmiineae</taxon>
        <taxon>Physalacriaceae</taxon>
        <taxon>Armillaria</taxon>
    </lineage>
</organism>
<proteinExistence type="predicted"/>
<dbReference type="AlphaFoldDB" id="A0A2H3CTZ1"/>
<sequence length="637" mass="72525">MFSSFFVSSMTRLTRIFKSLGSSLNEIPAPVPSSIVQRGAHARLRTRSVAVEPFSVLGFIRQYHSIAKSPVLESSVSPAIHETGSEREWIIHTPSNINDTRRGYFVQPDIEEAEMCIEMAMRGRFPLLLGPQGSGRTTRLLDIKSRLEEYTVIHLSLKDLQITEDLKTFWDSVYRSVCMQVHDVPPFTHGNDFAAHFRVKEKDERFFLLVDDIDELHAASSDVVHDFLGTLRFLQECRRTDYSLDGLIATGTLSALSTSLIVFKGTQTPYFSFPQVESLFHDFQKDNHFTLNPDIVKEIWINSGGHPATVCLCGQFIRDKLLSSNDSQNVTFAHWQQNTVHELYEWFGGHPTYKKMLQSLQDPDAHDAVALLYHYFLGYLGPVCVGSEKEKNLANFLTAEGVLHRLDRLRSEYQMSSAFVDGFLRTKLIPVKFPAPHPLASPVVNNDVIVVDILRTALRFFNRNLLQAVRCKSCKIVDVPVCGHRGERVLDQGVYETELARILSSWLGSSDAWSVDVEWHPYFDGIHPNIILTKGTPIERTIILEVAATSDAVSIQYQISRAIKYKDLLGADEAWLVHMTCEDDYKPVWQSSDELARGMNVVHFQHDLRFFNITMNARWRDSKGQDCQIMNEHIELK</sequence>
<dbReference type="STRING" id="1076256.A0A2H3CTZ1"/>